<evidence type="ECO:0000256" key="1">
    <source>
        <dbReference type="ARBA" id="ARBA00022553"/>
    </source>
</evidence>
<feature type="compositionally biased region" description="Polar residues" evidence="2">
    <location>
        <begin position="478"/>
        <end position="489"/>
    </location>
</feature>
<dbReference type="EMBL" id="KE503207">
    <property type="protein sequence ID" value="EPX72942.1"/>
    <property type="molecule type" value="Genomic_DNA"/>
</dbReference>
<feature type="region of interest" description="Disordered" evidence="2">
    <location>
        <begin position="214"/>
        <end position="531"/>
    </location>
</feature>
<dbReference type="GO" id="GO:0071933">
    <property type="term" value="F:Arp2/3 complex binding"/>
    <property type="evidence" value="ECO:0007669"/>
    <property type="project" value="UniProtKB-ARBA"/>
</dbReference>
<feature type="compositionally biased region" description="Pro residues" evidence="2">
    <location>
        <begin position="265"/>
        <end position="274"/>
    </location>
</feature>
<feature type="compositionally biased region" description="Low complexity" evidence="2">
    <location>
        <begin position="314"/>
        <end position="329"/>
    </location>
</feature>
<proteinExistence type="predicted"/>
<feature type="compositionally biased region" description="Low complexity" evidence="2">
    <location>
        <begin position="155"/>
        <end position="166"/>
    </location>
</feature>
<dbReference type="CDD" id="cd01205">
    <property type="entry name" value="EVH1_WASP-like"/>
    <property type="match status" value="1"/>
</dbReference>
<keyword evidence="5" id="KW-1185">Reference proteome</keyword>
<dbReference type="RefSeq" id="XP_013018577.1">
    <property type="nucleotide sequence ID" value="XM_013163123.1"/>
</dbReference>
<feature type="compositionally biased region" description="Low complexity" evidence="2">
    <location>
        <begin position="357"/>
        <end position="368"/>
    </location>
</feature>
<dbReference type="GO" id="GO:0030479">
    <property type="term" value="C:actin cortical patch"/>
    <property type="evidence" value="ECO:0007669"/>
    <property type="project" value="UniProtKB-ARBA"/>
</dbReference>
<feature type="compositionally biased region" description="Pro residues" evidence="2">
    <location>
        <begin position="227"/>
        <end position="237"/>
    </location>
</feature>
<name>S9PYA4_SCHOY</name>
<dbReference type="InterPro" id="IPR033927">
    <property type="entry name" value="WASPfam_EVH1"/>
</dbReference>
<feature type="domain" description="WH1" evidence="3">
    <location>
        <begin position="19"/>
        <end position="130"/>
    </location>
</feature>
<gene>
    <name evidence="4" type="ORF">SOCG_00703</name>
</gene>
<dbReference type="VEuPathDB" id="FungiDB:SOCG_00703"/>
<dbReference type="SMART" id="SM00461">
    <property type="entry name" value="WH1"/>
    <property type="match status" value="1"/>
</dbReference>
<organism evidence="4 5">
    <name type="scientific">Schizosaccharomyces octosporus (strain yFS286)</name>
    <name type="common">Fission yeast</name>
    <name type="synonym">Octosporomyces octosporus</name>
    <dbReference type="NCBI Taxonomy" id="483514"/>
    <lineage>
        <taxon>Eukaryota</taxon>
        <taxon>Fungi</taxon>
        <taxon>Dikarya</taxon>
        <taxon>Ascomycota</taxon>
        <taxon>Taphrinomycotina</taxon>
        <taxon>Schizosaccharomycetes</taxon>
        <taxon>Schizosaccharomycetales</taxon>
        <taxon>Schizosaccharomycetaceae</taxon>
        <taxon>Schizosaccharomyces</taxon>
    </lineage>
</organism>
<accession>S9PYA4</accession>
<feature type="region of interest" description="Disordered" evidence="2">
    <location>
        <begin position="143"/>
        <end position="180"/>
    </location>
</feature>
<dbReference type="eggNOG" id="KOG3671">
    <property type="taxonomic scope" value="Eukaryota"/>
</dbReference>
<evidence type="ECO:0000259" key="3">
    <source>
        <dbReference type="PROSITE" id="PS50229"/>
    </source>
</evidence>
<dbReference type="Gene3D" id="2.30.29.30">
    <property type="entry name" value="Pleckstrin-homology domain (PH domain)/Phosphotyrosine-binding domain (PTB)"/>
    <property type="match status" value="1"/>
</dbReference>
<dbReference type="PROSITE" id="PS50229">
    <property type="entry name" value="WH1"/>
    <property type="match status" value="1"/>
</dbReference>
<reference evidence="4 5" key="1">
    <citation type="journal article" date="2011" name="Science">
        <title>Comparative functional genomics of the fission yeasts.</title>
        <authorList>
            <person name="Rhind N."/>
            <person name="Chen Z."/>
            <person name="Yassour M."/>
            <person name="Thompson D.A."/>
            <person name="Haas B.J."/>
            <person name="Habib N."/>
            <person name="Wapinski I."/>
            <person name="Roy S."/>
            <person name="Lin M.F."/>
            <person name="Heiman D.I."/>
            <person name="Young S.K."/>
            <person name="Furuya K."/>
            <person name="Guo Y."/>
            <person name="Pidoux A."/>
            <person name="Chen H.M."/>
            <person name="Robbertse B."/>
            <person name="Goldberg J.M."/>
            <person name="Aoki K."/>
            <person name="Bayne E.H."/>
            <person name="Berlin A.M."/>
            <person name="Desjardins C.A."/>
            <person name="Dobbs E."/>
            <person name="Dukaj L."/>
            <person name="Fan L."/>
            <person name="FitzGerald M.G."/>
            <person name="French C."/>
            <person name="Gujja S."/>
            <person name="Hansen K."/>
            <person name="Keifenheim D."/>
            <person name="Levin J.Z."/>
            <person name="Mosher R.A."/>
            <person name="Mueller C.A."/>
            <person name="Pfiffner J."/>
            <person name="Priest M."/>
            <person name="Russ C."/>
            <person name="Smialowska A."/>
            <person name="Swoboda P."/>
            <person name="Sykes S.M."/>
            <person name="Vaughn M."/>
            <person name="Vengrova S."/>
            <person name="Yoder R."/>
            <person name="Zeng Q."/>
            <person name="Allshire R."/>
            <person name="Baulcombe D."/>
            <person name="Birren B.W."/>
            <person name="Brown W."/>
            <person name="Ekwall K."/>
            <person name="Kellis M."/>
            <person name="Leatherwood J."/>
            <person name="Levin H."/>
            <person name="Margalit H."/>
            <person name="Martienssen R."/>
            <person name="Nieduszynski C.A."/>
            <person name="Spatafora J.W."/>
            <person name="Friedman N."/>
            <person name="Dalgaard J.Z."/>
            <person name="Baumann P."/>
            <person name="Niki H."/>
            <person name="Regev A."/>
            <person name="Nusbaum C."/>
        </authorList>
    </citation>
    <scope>NUCLEOTIDE SEQUENCE [LARGE SCALE GENOMIC DNA]</scope>
    <source>
        <strain evidence="5">yFS286</strain>
    </source>
</reference>
<feature type="compositionally biased region" description="Pro residues" evidence="2">
    <location>
        <begin position="330"/>
        <end position="339"/>
    </location>
</feature>
<dbReference type="OMA" id="EYNQDRK"/>
<protein>
    <submittedName>
        <fullName evidence="4">WASp</fullName>
    </submittedName>
</protein>
<dbReference type="FunFam" id="2.30.29.30:FF:000281">
    <property type="entry name" value="Actin associated protein"/>
    <property type="match status" value="1"/>
</dbReference>
<dbReference type="GeneID" id="25029687"/>
<feature type="compositionally biased region" description="Pro residues" evidence="2">
    <location>
        <begin position="401"/>
        <end position="440"/>
    </location>
</feature>
<evidence type="ECO:0000256" key="2">
    <source>
        <dbReference type="SAM" id="MobiDB-lite"/>
    </source>
</evidence>
<feature type="compositionally biased region" description="Acidic residues" evidence="2">
    <location>
        <begin position="520"/>
        <end position="531"/>
    </location>
</feature>
<dbReference type="InterPro" id="IPR011993">
    <property type="entry name" value="PH-like_dom_sf"/>
</dbReference>
<dbReference type="AlphaFoldDB" id="S9PYA4"/>
<dbReference type="Pfam" id="PF00568">
    <property type="entry name" value="WH1"/>
    <property type="match status" value="1"/>
</dbReference>
<evidence type="ECO:0000313" key="5">
    <source>
        <dbReference type="Proteomes" id="UP000016088"/>
    </source>
</evidence>
<dbReference type="InterPro" id="IPR000697">
    <property type="entry name" value="WH1/EVH1_dom"/>
</dbReference>
<evidence type="ECO:0000313" key="4">
    <source>
        <dbReference type="EMBL" id="EPX72942.1"/>
    </source>
</evidence>
<dbReference type="HOGENOM" id="CLU_015385_0_0_1"/>
<dbReference type="Proteomes" id="UP000016088">
    <property type="component" value="Unassembled WGS sequence"/>
</dbReference>
<sequence>MPQLSSVTQEDKSIIRKYIPKSTNKILAAGIAKLYVAYPDPNRWSYTGLCGAAVLCYDTTLKCCWLKLVDVVGNGGVLWDQELYENFEYFQDRTFFYSFEIDQCFAALSFSDESEGSKFYRKVVEKGCHPESIENSVLSFLTRKGSKRSPGSRQTSNSYTTPSYPTGEPGPIKGNSQNLDLDPSLIQSLVKMGISEDQIMQNADFVKSYLHSNVPEPSHTSTSPSAPAVPPSLPPSLPSHNGSPLSAPSVPNHALNGTASTSSHLPPPPPPPPSSTLKKSSIPPPPPPKSSSSALAANKKRAPPPPPSRRNRVKSPLSSAGSPGSASLNLPPPPPPPKNTTPAPRAFNAPPPPPPRSSTARITPPSSSQAPPIPDRSVPSFSPHEHATTISTQPSPALPATSPPPLPTGASPPPPPPPAPMPAISSPVPPPAPAPVPPMPSTSGDSGDSLASPPSGRADLMASIRASGGVDMLKSRKSTASPSVSSARGSNPPPETPSSNNLMDALASALNNRKTKVSQSDDEDQDDDEWD</sequence>
<dbReference type="GO" id="GO:0045010">
    <property type="term" value="P:actin nucleation"/>
    <property type="evidence" value="ECO:0007669"/>
    <property type="project" value="UniProtKB-ARBA"/>
</dbReference>
<keyword evidence="1" id="KW-0597">Phosphoprotein</keyword>
<feature type="compositionally biased region" description="Low complexity" evidence="2">
    <location>
        <begin position="217"/>
        <end position="226"/>
    </location>
</feature>
<dbReference type="SUPFAM" id="SSF50729">
    <property type="entry name" value="PH domain-like"/>
    <property type="match status" value="1"/>
</dbReference>
<dbReference type="OrthoDB" id="8963340at2759"/>
<dbReference type="GO" id="GO:0003779">
    <property type="term" value="F:actin binding"/>
    <property type="evidence" value="ECO:0007669"/>
    <property type="project" value="UniProtKB-ARBA"/>
</dbReference>